<feature type="compositionally biased region" description="Pro residues" evidence="1">
    <location>
        <begin position="70"/>
        <end position="80"/>
    </location>
</feature>
<name>A0A8J2JL27_9HEXA</name>
<feature type="region of interest" description="Disordered" evidence="1">
    <location>
        <begin position="262"/>
        <end position="295"/>
    </location>
</feature>
<feature type="region of interest" description="Disordered" evidence="1">
    <location>
        <begin position="600"/>
        <end position="678"/>
    </location>
</feature>
<feature type="compositionally biased region" description="Low complexity" evidence="1">
    <location>
        <begin position="534"/>
        <end position="547"/>
    </location>
</feature>
<feature type="region of interest" description="Disordered" evidence="1">
    <location>
        <begin position="340"/>
        <end position="399"/>
    </location>
</feature>
<protein>
    <submittedName>
        <fullName evidence="2">Uncharacterized protein</fullName>
    </submittedName>
</protein>
<accession>A0A8J2JL27</accession>
<feature type="compositionally biased region" description="Polar residues" evidence="1">
    <location>
        <begin position="372"/>
        <end position="386"/>
    </location>
</feature>
<gene>
    <name evidence="2" type="ORF">AFUS01_LOCUS10246</name>
</gene>
<feature type="compositionally biased region" description="Polar residues" evidence="1">
    <location>
        <begin position="1"/>
        <end position="10"/>
    </location>
</feature>
<comment type="caution">
    <text evidence="2">The sequence shown here is derived from an EMBL/GenBank/DDBJ whole genome shotgun (WGS) entry which is preliminary data.</text>
</comment>
<feature type="region of interest" description="Disordered" evidence="1">
    <location>
        <begin position="1"/>
        <end position="200"/>
    </location>
</feature>
<feature type="compositionally biased region" description="Basic and acidic residues" evidence="1">
    <location>
        <begin position="155"/>
        <end position="166"/>
    </location>
</feature>
<feature type="compositionally biased region" description="Basic and acidic residues" evidence="1">
    <location>
        <begin position="53"/>
        <end position="68"/>
    </location>
</feature>
<evidence type="ECO:0000313" key="3">
    <source>
        <dbReference type="Proteomes" id="UP000708208"/>
    </source>
</evidence>
<keyword evidence="3" id="KW-1185">Reference proteome</keyword>
<feature type="compositionally biased region" description="Low complexity" evidence="1">
    <location>
        <begin position="659"/>
        <end position="678"/>
    </location>
</feature>
<sequence>MRPQNPTTFRVLSPPPTNPNPVTEVPKTSPTGPPITGYNKIPRRDARATSVEKITRLLERKSMPRERVVSPPPQISPPTPNHIEMSRTPEAVSPSSTLTLKSEEDASDRSLNASPEKFRNISNSNSLQRIGKPKFLQNLEKKWEKLTSPSPQPVREFEKPSRKEEPAVIMPQDSSDESEAQTKPDSESMLLQRAVSPEKKLRSKFGASTVNYMLGKFKRFEESSSGSKIPAGKPPVGSLSNSKIGRRVQSVYAGACSDSVLTLPRETTPSPVITNGIPDPDKAGHVANPSKSRISPRLERAATVITNAVPNPASAGQLLREADTDDSKQKPHLVRRPVSLGIFSGGGNNASSSNNTVNPSNTNPSLIPRFNRNATPQRTLPSSVSVDNERTPINECPTPVTEAPQIHIIPDSKISDDPDDNLLTPTSISDSFDSSSICSEKTEMSKSVLDDEESVSDRIFRKSFYPRFNSLDRKKSKSTPSNPRHYTPKVGKSPVVARSSLSPSNNFHESLVNNFVGNSLVAIPAPNSMSSISPVPPTCSSTPSPTTVGLSSKINKYNPNPLFKELITDDFKTEVGSKAEYSRRVTSKLSKLLKEIESDIGSSGATTSSQNKDMTNNLKNSLSAGSNAHIGKNRKSLSPIPGRFIDTSQQQTAVERSGSTKSNNVNLSNNSDSAGKNG</sequence>
<dbReference type="AlphaFoldDB" id="A0A8J2JL27"/>
<feature type="compositionally biased region" description="Low complexity" evidence="1">
    <location>
        <begin position="349"/>
        <end position="365"/>
    </location>
</feature>
<feature type="region of interest" description="Disordered" evidence="1">
    <location>
        <begin position="223"/>
        <end position="242"/>
    </location>
</feature>
<feature type="region of interest" description="Disordered" evidence="1">
    <location>
        <begin position="433"/>
        <end position="453"/>
    </location>
</feature>
<evidence type="ECO:0000313" key="2">
    <source>
        <dbReference type="EMBL" id="CAG7720997.1"/>
    </source>
</evidence>
<proteinExistence type="predicted"/>
<reference evidence="2" key="1">
    <citation type="submission" date="2021-06" db="EMBL/GenBank/DDBJ databases">
        <authorList>
            <person name="Hodson N. C."/>
            <person name="Mongue J. A."/>
            <person name="Jaron S. K."/>
        </authorList>
    </citation>
    <scope>NUCLEOTIDE SEQUENCE</scope>
</reference>
<dbReference type="EMBL" id="CAJVCH010075960">
    <property type="protein sequence ID" value="CAG7720997.1"/>
    <property type="molecule type" value="Genomic_DNA"/>
</dbReference>
<evidence type="ECO:0000256" key="1">
    <source>
        <dbReference type="SAM" id="MobiDB-lite"/>
    </source>
</evidence>
<feature type="region of interest" description="Disordered" evidence="1">
    <location>
        <begin position="471"/>
        <end position="500"/>
    </location>
</feature>
<feature type="compositionally biased region" description="Polar residues" evidence="1">
    <location>
        <begin position="600"/>
        <end position="626"/>
    </location>
</feature>
<dbReference type="Proteomes" id="UP000708208">
    <property type="component" value="Unassembled WGS sequence"/>
</dbReference>
<organism evidence="2 3">
    <name type="scientific">Allacma fusca</name>
    <dbReference type="NCBI Taxonomy" id="39272"/>
    <lineage>
        <taxon>Eukaryota</taxon>
        <taxon>Metazoa</taxon>
        <taxon>Ecdysozoa</taxon>
        <taxon>Arthropoda</taxon>
        <taxon>Hexapoda</taxon>
        <taxon>Collembola</taxon>
        <taxon>Symphypleona</taxon>
        <taxon>Sminthuridae</taxon>
        <taxon>Allacma</taxon>
    </lineage>
</organism>
<feature type="region of interest" description="Disordered" evidence="1">
    <location>
        <begin position="534"/>
        <end position="553"/>
    </location>
</feature>